<dbReference type="Proteomes" id="UP000006253">
    <property type="component" value="Unassembled WGS sequence"/>
</dbReference>
<dbReference type="AlphaFoldDB" id="A0A0E2B8J1"/>
<proteinExistence type="predicted"/>
<protein>
    <submittedName>
        <fullName evidence="1">Uncharacterized protein</fullName>
    </submittedName>
</protein>
<organism evidence="1 2">
    <name type="scientific">Leptospira kirschneri str. H1</name>
    <dbReference type="NCBI Taxonomy" id="1049966"/>
    <lineage>
        <taxon>Bacteria</taxon>
        <taxon>Pseudomonadati</taxon>
        <taxon>Spirochaetota</taxon>
        <taxon>Spirochaetia</taxon>
        <taxon>Leptospirales</taxon>
        <taxon>Leptospiraceae</taxon>
        <taxon>Leptospira</taxon>
    </lineage>
</organism>
<reference evidence="1 2" key="1">
    <citation type="submission" date="2012-10" db="EMBL/GenBank/DDBJ databases">
        <authorList>
            <person name="Harkins D.M."/>
            <person name="Durkin A.S."/>
            <person name="Brinkac L.M."/>
            <person name="Selengut J.D."/>
            <person name="Sanka R."/>
            <person name="DePew J."/>
            <person name="Purushe J."/>
            <person name="Peacock S.J."/>
            <person name="Thaipadungpanit J."/>
            <person name="Wuthiekanun V.W."/>
            <person name="Day N.P."/>
            <person name="Vinetz J.M."/>
            <person name="Sutton G.G."/>
            <person name="Nelson W.C."/>
            <person name="Fouts D.E."/>
        </authorList>
    </citation>
    <scope>NUCLEOTIDE SEQUENCE [LARGE SCALE GENOMIC DNA]</scope>
    <source>
        <strain evidence="1 2">H1</strain>
    </source>
</reference>
<gene>
    <name evidence="1" type="ORF">LEP1GSC081_0596</name>
</gene>
<evidence type="ECO:0000313" key="2">
    <source>
        <dbReference type="Proteomes" id="UP000006253"/>
    </source>
</evidence>
<name>A0A0E2B8J1_9LEPT</name>
<comment type="caution">
    <text evidence="1">The sequence shown here is derived from an EMBL/GenBank/DDBJ whole genome shotgun (WGS) entry which is preliminary data.</text>
</comment>
<sequence>MKKLESELLDLFLKFTISHDFTIQTHEKEYYPVACFKI</sequence>
<evidence type="ECO:0000313" key="1">
    <source>
        <dbReference type="EMBL" id="EKO17514.1"/>
    </source>
</evidence>
<accession>A0A0E2B8J1</accession>
<dbReference type="EMBL" id="AHMY02000010">
    <property type="protein sequence ID" value="EKO17514.1"/>
    <property type="molecule type" value="Genomic_DNA"/>
</dbReference>